<keyword evidence="3" id="KW-1185">Reference proteome</keyword>
<dbReference type="Pfam" id="PF12654">
    <property type="entry name" value="DUF3786"/>
    <property type="match status" value="1"/>
</dbReference>
<proteinExistence type="predicted"/>
<protein>
    <submittedName>
        <fullName evidence="2">DUF3786 domain-containing protein</fullName>
    </submittedName>
</protein>
<name>A0AAP4B9R5_9FIRM</name>
<organism evidence="2 3">
    <name type="scientific">Fusibacillus kribbianus</name>
    <dbReference type="NCBI Taxonomy" id="3044208"/>
    <lineage>
        <taxon>Bacteria</taxon>
        <taxon>Bacillati</taxon>
        <taxon>Bacillota</taxon>
        <taxon>Clostridia</taxon>
        <taxon>Lachnospirales</taxon>
        <taxon>Lachnospiraceae</taxon>
        <taxon>Fusibacillus</taxon>
    </lineage>
</organism>
<dbReference type="InterPro" id="IPR024264">
    <property type="entry name" value="DUF3786"/>
</dbReference>
<gene>
    <name evidence="2" type="ORF">QJ036_03165</name>
</gene>
<dbReference type="RefSeq" id="WP_283229989.1">
    <property type="nucleotide sequence ID" value="NZ_JASGBQ010000003.1"/>
</dbReference>
<evidence type="ECO:0000313" key="2">
    <source>
        <dbReference type="EMBL" id="MDI9241477.1"/>
    </source>
</evidence>
<dbReference type="AlphaFoldDB" id="A0AAP4B9R5"/>
<sequence length="216" mass="25000">MEKENRAERRGSPSSNYEKVLEHWRRKFLTWDAAALCEKAGIHDYDEDSIRLLYFGIPHRIDRKTGRITCPEKPDYEPEFDEIMAVYSLLYYAKEGAKNSGEWVHFRDVKDAGVFEAAFERQVLIPFAKHFSGRTAKFRAAGEALGFLPIPYGDAAFQVPVFSCIPMRVIFWDGDEDFPAKINLLYDRNVTDFTHAETVVMLGAECMRYFMEGKEE</sequence>
<comment type="caution">
    <text evidence="2">The sequence shown here is derived from an EMBL/GenBank/DDBJ whole genome shotgun (WGS) entry which is preliminary data.</text>
</comment>
<dbReference type="Proteomes" id="UP001300383">
    <property type="component" value="Unassembled WGS sequence"/>
</dbReference>
<evidence type="ECO:0000313" key="3">
    <source>
        <dbReference type="Proteomes" id="UP001300383"/>
    </source>
</evidence>
<accession>A0AAP4B9R5</accession>
<dbReference type="EMBL" id="JASGBQ010000003">
    <property type="protein sequence ID" value="MDI9241477.1"/>
    <property type="molecule type" value="Genomic_DNA"/>
</dbReference>
<evidence type="ECO:0000259" key="1">
    <source>
        <dbReference type="Pfam" id="PF12654"/>
    </source>
</evidence>
<reference evidence="2 3" key="1">
    <citation type="submission" date="2023-05" db="EMBL/GenBank/DDBJ databases">
        <title>[ruminococcus] sp. nov., isolated from a pig farm feces dump.</title>
        <authorList>
            <person name="Chang Y.-H."/>
        </authorList>
    </citation>
    <scope>NUCLEOTIDE SEQUENCE [LARGE SCALE GENOMIC DNA]</scope>
    <source>
        <strain evidence="2 3">YH-rum2234</strain>
    </source>
</reference>
<feature type="domain" description="DUF3786" evidence="1">
    <location>
        <begin position="33"/>
        <end position="206"/>
    </location>
</feature>